<accession>A0A1S8Y970</accession>
<name>A0A1S8Y970_9GAMM</name>
<feature type="domain" description="Phage neck terminator protein gp12-like" evidence="1">
    <location>
        <begin position="28"/>
        <end position="185"/>
    </location>
</feature>
<keyword evidence="3" id="KW-1185">Reference proteome</keyword>
<gene>
    <name evidence="2" type="ORF">BTJ39_22270</name>
</gene>
<evidence type="ECO:0000259" key="1">
    <source>
        <dbReference type="Pfam" id="PF23961"/>
    </source>
</evidence>
<evidence type="ECO:0000313" key="3">
    <source>
        <dbReference type="Proteomes" id="UP000190667"/>
    </source>
</evidence>
<sequence>MVVLMSNDSTTAGYLTPVSDGPDYDEILERELSRWVKALSGLPDGMVKSRWTPVQSAQPAADVNWCGFGIIGIPADDNPAFIDPQDNDSDAQLWRHEVIECMATFYGPGGQRIATQFRDGMAVNQNNETLNAVGLSLADYSPITPFPELINKQWVRRYDITVRLRRKVIREYGIKTLLDAPVKFFGD</sequence>
<dbReference type="EMBL" id="MRUL01000028">
    <property type="protein sequence ID" value="OON35604.1"/>
    <property type="molecule type" value="Genomic_DNA"/>
</dbReference>
<dbReference type="Pfam" id="PF23961">
    <property type="entry name" value="Phage_tail_terminator_9"/>
    <property type="match status" value="1"/>
</dbReference>
<dbReference type="InterPro" id="IPR057087">
    <property type="entry name" value="Gp12-like"/>
</dbReference>
<dbReference type="STRING" id="1926881.BTJ39_22270"/>
<dbReference type="AlphaFoldDB" id="A0A1S8Y970"/>
<organism evidence="2 3">
    <name type="scientific">Izhakiella australiensis</name>
    <dbReference type="NCBI Taxonomy" id="1926881"/>
    <lineage>
        <taxon>Bacteria</taxon>
        <taxon>Pseudomonadati</taxon>
        <taxon>Pseudomonadota</taxon>
        <taxon>Gammaproteobacteria</taxon>
        <taxon>Enterobacterales</taxon>
        <taxon>Erwiniaceae</taxon>
        <taxon>Izhakiella</taxon>
    </lineage>
</organism>
<proteinExistence type="predicted"/>
<protein>
    <recommendedName>
        <fullName evidence="1">Phage neck terminator protein gp12-like domain-containing protein</fullName>
    </recommendedName>
</protein>
<dbReference type="Proteomes" id="UP000190667">
    <property type="component" value="Unassembled WGS sequence"/>
</dbReference>
<evidence type="ECO:0000313" key="2">
    <source>
        <dbReference type="EMBL" id="OON35604.1"/>
    </source>
</evidence>
<reference evidence="2 3" key="1">
    <citation type="submission" date="2016-12" db="EMBL/GenBank/DDBJ databases">
        <title>Izhakiella australiana sp. nov. of genus Izhakiella isolated from Australian desert.</title>
        <authorList>
            <person name="Ji M."/>
        </authorList>
    </citation>
    <scope>NUCLEOTIDE SEQUENCE [LARGE SCALE GENOMIC DNA]</scope>
    <source>
        <strain evidence="2 3">D4N98</strain>
    </source>
</reference>
<comment type="caution">
    <text evidence="2">The sequence shown here is derived from an EMBL/GenBank/DDBJ whole genome shotgun (WGS) entry which is preliminary data.</text>
</comment>